<dbReference type="EMBL" id="RQGD01000034">
    <property type="protein sequence ID" value="TGL57938.1"/>
    <property type="molecule type" value="Genomic_DNA"/>
</dbReference>
<dbReference type="PANTHER" id="PTHR30287">
    <property type="entry name" value="MEMBRANE COMPONENT OF PREDICTED ABC SUPERFAMILY METABOLITE UPTAKE TRANSPORTER"/>
    <property type="match status" value="1"/>
</dbReference>
<keyword evidence="3 6" id="KW-0812">Transmembrane</keyword>
<dbReference type="AlphaFoldDB" id="A0A4R9JZV6"/>
<comment type="caution">
    <text evidence="8">The sequence shown here is derived from an EMBL/GenBank/DDBJ whole genome shotgun (WGS) entry which is preliminary data.</text>
</comment>
<feature type="domain" description="ABC3 transporter permease C-terminal" evidence="7">
    <location>
        <begin position="704"/>
        <end position="818"/>
    </location>
</feature>
<keyword evidence="9" id="KW-1185">Reference proteome</keyword>
<proteinExistence type="predicted"/>
<feature type="transmembrane region" description="Helical" evidence="6">
    <location>
        <begin position="740"/>
        <end position="772"/>
    </location>
</feature>
<feature type="domain" description="ABC3 transporter permease C-terminal" evidence="7">
    <location>
        <begin position="254"/>
        <end position="371"/>
    </location>
</feature>
<dbReference type="RefSeq" id="WP_135623957.1">
    <property type="nucleotide sequence ID" value="NZ_RQGD01000034.1"/>
</dbReference>
<evidence type="ECO:0000256" key="5">
    <source>
        <dbReference type="ARBA" id="ARBA00023136"/>
    </source>
</evidence>
<evidence type="ECO:0000256" key="3">
    <source>
        <dbReference type="ARBA" id="ARBA00022692"/>
    </source>
</evidence>
<dbReference type="Pfam" id="PF02687">
    <property type="entry name" value="FtsX"/>
    <property type="match status" value="2"/>
</dbReference>
<feature type="transmembrane region" description="Helical" evidence="6">
    <location>
        <begin position="348"/>
        <end position="375"/>
    </location>
</feature>
<dbReference type="InterPro" id="IPR038766">
    <property type="entry name" value="Membrane_comp_ABC_pdt"/>
</dbReference>
<dbReference type="PANTHER" id="PTHR30287:SF2">
    <property type="entry name" value="BLL1001 PROTEIN"/>
    <property type="match status" value="1"/>
</dbReference>
<evidence type="ECO:0000256" key="2">
    <source>
        <dbReference type="ARBA" id="ARBA00022475"/>
    </source>
</evidence>
<reference evidence="8" key="1">
    <citation type="journal article" date="2019" name="PLoS Negl. Trop. Dis.">
        <title>Revisiting the worldwide diversity of Leptospira species in the environment.</title>
        <authorList>
            <person name="Vincent A.T."/>
            <person name="Schiettekatte O."/>
            <person name="Bourhy P."/>
            <person name="Veyrier F.J."/>
            <person name="Picardeau M."/>
        </authorList>
    </citation>
    <scope>NUCLEOTIDE SEQUENCE [LARGE SCALE GENOMIC DNA]</scope>
    <source>
        <strain evidence="8">201702476</strain>
    </source>
</reference>
<name>A0A4R9JZV6_9LEPT</name>
<comment type="subcellular location">
    <subcellularLocation>
        <location evidence="1">Cell membrane</location>
        <topology evidence="1">Multi-pass membrane protein</topology>
    </subcellularLocation>
</comment>
<gene>
    <name evidence="8" type="ORF">EHQ58_11080</name>
</gene>
<feature type="transmembrane region" description="Helical" evidence="6">
    <location>
        <begin position="20"/>
        <end position="39"/>
    </location>
</feature>
<keyword evidence="2" id="KW-1003">Cell membrane</keyword>
<sequence>MIHIYFFFLYGYFKDHKSRILFSLCGISLGIALFFTTQVNSWRAEESIIDAESGYSDSIYLGQFVSNQDGLLGEEVFLRELYYLVPNEINLEPLLIEDAFFDVSASSVLRFPMIGKDLTIVTSNQESIPDTKDSEVKKFILSQALYQRLFEKHTLISLSLCNKSLQIRKTETVPISQDGNFIITDIQFLQIYCGKKDKIHRVLLTNNSETDLSEFPSDQILALSEKYNWKWETREFVRDRSGKALGSLKINLTIVSLVSVLISFFMVASTFSGIYLARRKEFGILLSLGNSRTHNLFLFFSQGILLGMIGSIIGVCFGTLLLNFDFLRGSNTITDGSQMASYREIPSWIYLSAISIGIFGAAISSLFSSLRSYFIKPIALIRESDTTTGFKSLNRLFLFAASLGILFIFLGVIIGFLPSPKSLLPGLTGVALVIIGFVLIFPLSLSFTISVSIRFLERFFFFPTFRIAWEEIKLEPLQNSLTSATILLATSLVFTLTSLTESYEQTLTKWVDTDNQFDYSIINISKLTSGLPGVPISLQDQLNKNPIFKQIEPFIIKTKFPIGDNYYTLHVYPFPSNKNEVIVSSNFCYLESKCKGEKIEIQTEKHGKVFFDIISVRDHFFSERGTIMMNVENYQNFFTLIELNSLRVSFTQDVPEKQQIDILERELKSFTTDLKILDKNSLKALYLDGMREVFSILGSLKHTAILISLLALLTSLIYNIKEKSKLIATLQSIGLSQFQLFKLIFFQSLFFIFMGLSMGILNSLILSPLVIYGINRNAFGWLLDFNYSFELLFYYILASPIMALLVSVYPFLEARKKSLREALNYE</sequence>
<evidence type="ECO:0000313" key="9">
    <source>
        <dbReference type="Proteomes" id="UP000297693"/>
    </source>
</evidence>
<evidence type="ECO:0000259" key="7">
    <source>
        <dbReference type="Pfam" id="PF02687"/>
    </source>
</evidence>
<dbReference type="GO" id="GO:0005886">
    <property type="term" value="C:plasma membrane"/>
    <property type="evidence" value="ECO:0007669"/>
    <property type="project" value="UniProtKB-SubCell"/>
</dbReference>
<evidence type="ECO:0000313" key="8">
    <source>
        <dbReference type="EMBL" id="TGL57938.1"/>
    </source>
</evidence>
<evidence type="ECO:0000256" key="1">
    <source>
        <dbReference type="ARBA" id="ARBA00004651"/>
    </source>
</evidence>
<dbReference type="Proteomes" id="UP000297693">
    <property type="component" value="Unassembled WGS sequence"/>
</dbReference>
<dbReference type="OrthoDB" id="343744at2"/>
<organism evidence="8 9">
    <name type="scientific">Leptospira ognonensis</name>
    <dbReference type="NCBI Taxonomy" id="2484945"/>
    <lineage>
        <taxon>Bacteria</taxon>
        <taxon>Pseudomonadati</taxon>
        <taxon>Spirochaetota</taxon>
        <taxon>Spirochaetia</taxon>
        <taxon>Leptospirales</taxon>
        <taxon>Leptospiraceae</taxon>
        <taxon>Leptospira</taxon>
    </lineage>
</organism>
<dbReference type="InterPro" id="IPR003838">
    <property type="entry name" value="ABC3_permease_C"/>
</dbReference>
<feature type="transmembrane region" description="Helical" evidence="6">
    <location>
        <begin position="296"/>
        <end position="322"/>
    </location>
</feature>
<protein>
    <submittedName>
        <fullName evidence="8">ABC transporter permease</fullName>
    </submittedName>
</protein>
<feature type="transmembrane region" description="Helical" evidence="6">
    <location>
        <begin position="792"/>
        <end position="812"/>
    </location>
</feature>
<feature type="transmembrane region" description="Helical" evidence="6">
    <location>
        <begin position="254"/>
        <end position="276"/>
    </location>
</feature>
<feature type="transmembrane region" description="Helical" evidence="6">
    <location>
        <begin position="429"/>
        <end position="456"/>
    </location>
</feature>
<keyword evidence="5 6" id="KW-0472">Membrane</keyword>
<evidence type="ECO:0000256" key="6">
    <source>
        <dbReference type="SAM" id="Phobius"/>
    </source>
</evidence>
<evidence type="ECO:0000256" key="4">
    <source>
        <dbReference type="ARBA" id="ARBA00022989"/>
    </source>
</evidence>
<accession>A0A4R9JZV6</accession>
<feature type="transmembrane region" description="Helical" evidence="6">
    <location>
        <begin position="396"/>
        <end position="417"/>
    </location>
</feature>
<keyword evidence="4 6" id="KW-1133">Transmembrane helix</keyword>